<evidence type="ECO:0000256" key="1">
    <source>
        <dbReference type="SAM" id="MobiDB-lite"/>
    </source>
</evidence>
<name>A0AAD4Q805_9AGAM</name>
<feature type="compositionally biased region" description="Low complexity" evidence="1">
    <location>
        <begin position="127"/>
        <end position="145"/>
    </location>
</feature>
<feature type="compositionally biased region" description="Pro residues" evidence="1">
    <location>
        <begin position="551"/>
        <end position="566"/>
    </location>
</feature>
<feature type="compositionally biased region" description="Pro residues" evidence="1">
    <location>
        <begin position="227"/>
        <end position="256"/>
    </location>
</feature>
<feature type="compositionally biased region" description="Polar residues" evidence="1">
    <location>
        <begin position="113"/>
        <end position="126"/>
    </location>
</feature>
<feature type="compositionally biased region" description="Low complexity" evidence="1">
    <location>
        <begin position="184"/>
        <end position="226"/>
    </location>
</feature>
<dbReference type="EMBL" id="JAKELL010000156">
    <property type="protein sequence ID" value="KAH8979808.1"/>
    <property type="molecule type" value="Genomic_DNA"/>
</dbReference>
<evidence type="ECO:0000313" key="3">
    <source>
        <dbReference type="Proteomes" id="UP001201163"/>
    </source>
</evidence>
<accession>A0AAD4Q805</accession>
<comment type="caution">
    <text evidence="2">The sequence shown here is derived from an EMBL/GenBank/DDBJ whole genome shotgun (WGS) entry which is preliminary data.</text>
</comment>
<dbReference type="Proteomes" id="UP001201163">
    <property type="component" value="Unassembled WGS sequence"/>
</dbReference>
<feature type="compositionally biased region" description="Low complexity" evidence="1">
    <location>
        <begin position="42"/>
        <end position="68"/>
    </location>
</feature>
<proteinExistence type="predicted"/>
<feature type="region of interest" description="Disordered" evidence="1">
    <location>
        <begin position="535"/>
        <end position="599"/>
    </location>
</feature>
<organism evidence="2 3">
    <name type="scientific">Lactarius akahatsu</name>
    <dbReference type="NCBI Taxonomy" id="416441"/>
    <lineage>
        <taxon>Eukaryota</taxon>
        <taxon>Fungi</taxon>
        <taxon>Dikarya</taxon>
        <taxon>Basidiomycota</taxon>
        <taxon>Agaricomycotina</taxon>
        <taxon>Agaricomycetes</taxon>
        <taxon>Russulales</taxon>
        <taxon>Russulaceae</taxon>
        <taxon>Lactarius</taxon>
    </lineage>
</organism>
<keyword evidence="3" id="KW-1185">Reference proteome</keyword>
<dbReference type="AlphaFoldDB" id="A0AAD4Q805"/>
<protein>
    <submittedName>
        <fullName evidence="2">Uncharacterized protein</fullName>
    </submittedName>
</protein>
<gene>
    <name evidence="2" type="ORF">EDB92DRAFT_1820808</name>
</gene>
<reference evidence="2" key="1">
    <citation type="submission" date="2022-01" db="EMBL/GenBank/DDBJ databases">
        <title>Comparative genomics reveals a dynamic genome evolution in the ectomycorrhizal milk-cap (Lactarius) mushrooms.</title>
        <authorList>
            <consortium name="DOE Joint Genome Institute"/>
            <person name="Lebreton A."/>
            <person name="Tang N."/>
            <person name="Kuo A."/>
            <person name="LaButti K."/>
            <person name="Drula E."/>
            <person name="Barry K."/>
            <person name="Clum A."/>
            <person name="Lipzen A."/>
            <person name="Mousain D."/>
            <person name="Ng V."/>
            <person name="Wang R."/>
            <person name="Wang X."/>
            <person name="Dai Y."/>
            <person name="Henrissat B."/>
            <person name="Grigoriev I.V."/>
            <person name="Guerin-Laguette A."/>
            <person name="Yu F."/>
            <person name="Martin F.M."/>
        </authorList>
    </citation>
    <scope>NUCLEOTIDE SEQUENCE</scope>
    <source>
        <strain evidence="2">QP</strain>
    </source>
</reference>
<feature type="region of interest" description="Disordered" evidence="1">
    <location>
        <begin position="1"/>
        <end position="256"/>
    </location>
</feature>
<evidence type="ECO:0000313" key="2">
    <source>
        <dbReference type="EMBL" id="KAH8979808.1"/>
    </source>
</evidence>
<sequence length="663" mass="73261">MPKQSKLPPRDPLTGKFLKNTPSASSSSDPPLDPSIREHEPSPSSSTLSDSIESTSSNTTSTPRLSLTFPNPIRHSIPGSFSPLADSPSETSAPVSTLISKRFASPSLIPIPSTRTPSPVSLSRAPSESSSVSTDSSSSSASSSSTVTLTPRSSAILPVNFRASQFLSSRPDPPSTQSQINLDPTPSSQASSSSTPVPSTSQSAPTTSHPPDATATTVASTSSAPLVNPPLAPLVPSAPPAPPAPPAPSAPPAPPPVLPAPPAPPVLIAMAANPPTGPAAMPSARERKAPFFSGRVGDPLDEFLREYEELATTYALTPQQKVETVLRYIPHDLRDLWKILDGYTGHDWALFRQSLERIYEGTSAQSRHSKQKLYDFAHYNSRTRMRDEEDIIHYYRQFLVFCQPLIEDHRITTDERDYAFWYGFHPEDRDKLSPRLLAKFPDQPIGQPYDFNEVFKIARAAFSSSPFFPIQLQERWDQLNNYERSLGRGFGLSDRDPRGLAHEERGRDREPFFNFNSRDAYVCPEYARLDLARPDWDFGRVPPTQPHARMPEPPYARAPDLPPAHAPDPYARPEAHPRAPDPYARVPDPSHARAHAPAPTVETKTVRFMEPTREEEDRELDDLMDKMHGLSMRERSYAVFYAQLAHRYPDVAKNLPKPELTLD</sequence>
<feature type="compositionally biased region" description="Polar residues" evidence="1">
    <location>
        <begin position="88"/>
        <end position="99"/>
    </location>
</feature>